<proteinExistence type="predicted"/>
<dbReference type="Proteomes" id="UP001341840">
    <property type="component" value="Unassembled WGS sequence"/>
</dbReference>
<reference evidence="2 3" key="1">
    <citation type="journal article" date="2023" name="Plants (Basel)">
        <title>Bridging the Gap: Combining Genomics and Transcriptomics Approaches to Understand Stylosanthes scabra, an Orphan Legume from the Brazilian Caatinga.</title>
        <authorList>
            <person name="Ferreira-Neto J.R.C."/>
            <person name="da Silva M.D."/>
            <person name="Binneck E."/>
            <person name="de Melo N.F."/>
            <person name="da Silva R.H."/>
            <person name="de Melo A.L.T.M."/>
            <person name="Pandolfi V."/>
            <person name="Bustamante F.O."/>
            <person name="Brasileiro-Vidal A.C."/>
            <person name="Benko-Iseppon A.M."/>
        </authorList>
    </citation>
    <scope>NUCLEOTIDE SEQUENCE [LARGE SCALE GENOMIC DNA]</scope>
    <source>
        <tissue evidence="2">Leaves</tissue>
    </source>
</reference>
<protein>
    <submittedName>
        <fullName evidence="2">Uncharacterized protein</fullName>
    </submittedName>
</protein>
<name>A0ABU6WX31_9FABA</name>
<sequence length="130" mass="14861">MDAAAVRSHRRGATTAVHTTVMASPLSVATIIIFTLLFQLFLFFLSSLVLQSLLRSSEVKLSKLVRSVVNSKSSWDPWNKKEFLQDQVKLRRFSRGKGVRMSRESYMKLTFSKKVACEFLSKKNNNETKE</sequence>
<dbReference type="EMBL" id="JASCZI010184053">
    <property type="protein sequence ID" value="MED6189897.1"/>
    <property type="molecule type" value="Genomic_DNA"/>
</dbReference>
<gene>
    <name evidence="2" type="ORF">PIB30_100484</name>
</gene>
<keyword evidence="1" id="KW-0812">Transmembrane</keyword>
<feature type="transmembrane region" description="Helical" evidence="1">
    <location>
        <begin position="28"/>
        <end position="50"/>
    </location>
</feature>
<evidence type="ECO:0000256" key="1">
    <source>
        <dbReference type="SAM" id="Phobius"/>
    </source>
</evidence>
<evidence type="ECO:0000313" key="3">
    <source>
        <dbReference type="Proteomes" id="UP001341840"/>
    </source>
</evidence>
<keyword evidence="1" id="KW-1133">Transmembrane helix</keyword>
<keyword evidence="3" id="KW-1185">Reference proteome</keyword>
<organism evidence="2 3">
    <name type="scientific">Stylosanthes scabra</name>
    <dbReference type="NCBI Taxonomy" id="79078"/>
    <lineage>
        <taxon>Eukaryota</taxon>
        <taxon>Viridiplantae</taxon>
        <taxon>Streptophyta</taxon>
        <taxon>Embryophyta</taxon>
        <taxon>Tracheophyta</taxon>
        <taxon>Spermatophyta</taxon>
        <taxon>Magnoliopsida</taxon>
        <taxon>eudicotyledons</taxon>
        <taxon>Gunneridae</taxon>
        <taxon>Pentapetalae</taxon>
        <taxon>rosids</taxon>
        <taxon>fabids</taxon>
        <taxon>Fabales</taxon>
        <taxon>Fabaceae</taxon>
        <taxon>Papilionoideae</taxon>
        <taxon>50 kb inversion clade</taxon>
        <taxon>dalbergioids sensu lato</taxon>
        <taxon>Dalbergieae</taxon>
        <taxon>Pterocarpus clade</taxon>
        <taxon>Stylosanthes</taxon>
    </lineage>
</organism>
<evidence type="ECO:0000313" key="2">
    <source>
        <dbReference type="EMBL" id="MED6189897.1"/>
    </source>
</evidence>
<accession>A0ABU6WX31</accession>
<keyword evidence="1" id="KW-0472">Membrane</keyword>
<comment type="caution">
    <text evidence="2">The sequence shown here is derived from an EMBL/GenBank/DDBJ whole genome shotgun (WGS) entry which is preliminary data.</text>
</comment>